<name>A0A564TS10_STRVE</name>
<gene>
    <name evidence="2" type="ORF">SSSS39_00160</name>
</gene>
<reference evidence="2 3" key="1">
    <citation type="submission" date="2019-07" db="EMBL/GenBank/DDBJ databases">
        <authorList>
            <person name="Hibberd C M."/>
            <person name="Gehrig L. J."/>
            <person name="Chang H.-W."/>
            <person name="Venkatesh S."/>
        </authorList>
    </citation>
    <scope>NUCLEOTIDE SEQUENCE [LARGE SCALE GENOMIC DNA]</scope>
    <source>
        <strain evidence="2">Streptococcus_salivarius_SS_Bg39</strain>
    </source>
</reference>
<evidence type="ECO:0000313" key="2">
    <source>
        <dbReference type="EMBL" id="VUX10034.1"/>
    </source>
</evidence>
<evidence type="ECO:0000256" key="1">
    <source>
        <dbReference type="SAM" id="Coils"/>
    </source>
</evidence>
<evidence type="ECO:0000313" key="3">
    <source>
        <dbReference type="Proteomes" id="UP000380217"/>
    </source>
</evidence>
<protein>
    <submittedName>
        <fullName evidence="2">Uncharacterized protein</fullName>
    </submittedName>
</protein>
<dbReference type="EMBL" id="CABHNJ010000033">
    <property type="protein sequence ID" value="VUX10034.1"/>
    <property type="molecule type" value="Genomic_DNA"/>
</dbReference>
<proteinExistence type="predicted"/>
<accession>A0A564TS10</accession>
<dbReference type="RefSeq" id="WP_154864955.1">
    <property type="nucleotide sequence ID" value="NZ_CABHNJ010000033.1"/>
</dbReference>
<organism evidence="2 3">
    <name type="scientific">Streptococcus vestibularis</name>
    <dbReference type="NCBI Taxonomy" id="1343"/>
    <lineage>
        <taxon>Bacteria</taxon>
        <taxon>Bacillati</taxon>
        <taxon>Bacillota</taxon>
        <taxon>Bacilli</taxon>
        <taxon>Lactobacillales</taxon>
        <taxon>Streptococcaceae</taxon>
        <taxon>Streptococcus</taxon>
    </lineage>
</organism>
<keyword evidence="1" id="KW-0175">Coiled coil</keyword>
<feature type="coiled-coil region" evidence="1">
    <location>
        <begin position="27"/>
        <end position="54"/>
    </location>
</feature>
<dbReference type="Proteomes" id="UP000380217">
    <property type="component" value="Unassembled WGS sequence"/>
</dbReference>
<sequence>MEQETYEVDSRWRNKYMNLGRELGEIANEQQDKIISLSQENKRLKREIWNMKQTKRRRK</sequence>
<dbReference type="AlphaFoldDB" id="A0A564TS10"/>